<dbReference type="SFLD" id="SFLDS00003">
    <property type="entry name" value="Haloacid_Dehalogenase"/>
    <property type="match status" value="1"/>
</dbReference>
<dbReference type="InterPro" id="IPR000150">
    <property type="entry name" value="Cof"/>
</dbReference>
<keyword evidence="2" id="KW-1185">Reference proteome</keyword>
<organism evidence="1 2">
    <name type="scientific">Desmospora activa DSM 45169</name>
    <dbReference type="NCBI Taxonomy" id="1121389"/>
    <lineage>
        <taxon>Bacteria</taxon>
        <taxon>Bacillati</taxon>
        <taxon>Bacillota</taxon>
        <taxon>Bacilli</taxon>
        <taxon>Bacillales</taxon>
        <taxon>Thermoactinomycetaceae</taxon>
        <taxon>Desmospora</taxon>
    </lineage>
</organism>
<dbReference type="PANTHER" id="PTHR10000">
    <property type="entry name" value="PHOSPHOSERINE PHOSPHATASE"/>
    <property type="match status" value="1"/>
</dbReference>
<gene>
    <name evidence="1" type="ORF">C8J48_2189</name>
</gene>
<reference evidence="1 2" key="1">
    <citation type="submission" date="2018-04" db="EMBL/GenBank/DDBJ databases">
        <title>Genomic Encyclopedia of Archaeal and Bacterial Type Strains, Phase II (KMG-II): from individual species to whole genera.</title>
        <authorList>
            <person name="Goeker M."/>
        </authorList>
    </citation>
    <scope>NUCLEOTIDE SEQUENCE [LARGE SCALE GENOMIC DNA]</scope>
    <source>
        <strain evidence="1 2">DSM 45169</strain>
    </source>
</reference>
<dbReference type="Proteomes" id="UP000241639">
    <property type="component" value="Unassembled WGS sequence"/>
</dbReference>
<dbReference type="Gene3D" id="3.30.1240.10">
    <property type="match status" value="1"/>
</dbReference>
<name>A0A2T4ZCE8_9BACL</name>
<dbReference type="AlphaFoldDB" id="A0A2T4ZCE8"/>
<dbReference type="InterPro" id="IPR023214">
    <property type="entry name" value="HAD_sf"/>
</dbReference>
<dbReference type="EMBL" id="PZZP01000001">
    <property type="protein sequence ID" value="PTM59564.1"/>
    <property type="molecule type" value="Genomic_DNA"/>
</dbReference>
<dbReference type="InterPro" id="IPR006379">
    <property type="entry name" value="HAD-SF_hydro_IIB"/>
</dbReference>
<dbReference type="GO" id="GO:0000287">
    <property type="term" value="F:magnesium ion binding"/>
    <property type="evidence" value="ECO:0007669"/>
    <property type="project" value="TreeGrafter"/>
</dbReference>
<dbReference type="OrthoDB" id="9806027at2"/>
<proteinExistence type="predicted"/>
<evidence type="ECO:0000313" key="1">
    <source>
        <dbReference type="EMBL" id="PTM59564.1"/>
    </source>
</evidence>
<comment type="caution">
    <text evidence="1">The sequence shown here is derived from an EMBL/GenBank/DDBJ whole genome shotgun (WGS) entry which is preliminary data.</text>
</comment>
<dbReference type="Pfam" id="PF08282">
    <property type="entry name" value="Hydrolase_3"/>
    <property type="match status" value="1"/>
</dbReference>
<accession>A0A2T4ZCE8</accession>
<dbReference type="RefSeq" id="WP_107726655.1">
    <property type="nucleotide sequence ID" value="NZ_PZZP01000001.1"/>
</dbReference>
<dbReference type="NCBIfam" id="TIGR00099">
    <property type="entry name" value="Cof-subfamily"/>
    <property type="match status" value="1"/>
</dbReference>
<protein>
    <recommendedName>
        <fullName evidence="3">Cof subfamily protein (Haloacid dehalogenase superfamily)/HAD superfamily hydrolase (TIGR01484 family)</fullName>
    </recommendedName>
</protein>
<dbReference type="PANTHER" id="PTHR10000:SF8">
    <property type="entry name" value="HAD SUPERFAMILY HYDROLASE-LIKE, TYPE 3"/>
    <property type="match status" value="1"/>
</dbReference>
<dbReference type="GO" id="GO:0016791">
    <property type="term" value="F:phosphatase activity"/>
    <property type="evidence" value="ECO:0007669"/>
    <property type="project" value="TreeGrafter"/>
</dbReference>
<dbReference type="GO" id="GO:0005829">
    <property type="term" value="C:cytosol"/>
    <property type="evidence" value="ECO:0007669"/>
    <property type="project" value="TreeGrafter"/>
</dbReference>
<sequence length="263" mass="29475">MIELIVTDLDGTLLDEGKRVRQADRKMLKEAVQNGSQLCLASGRMQRELEQVMDSIGIAAHGVSQNGAFVRTRDGELLAEHLFSPDLAVALFEEIQREELFQLVCLEHELLTHRRIGMAAAVESRLFAPIRLVPELGSALLRQEVTPCKFSFFGELKRLQPLKHRLESRFREEVDLFISDRDCLDVMPRGISKGRGLQILAEHLHISPENILTVGDAFNDVSMFESFPRLSFAMSHAPEGVRAKAAQTAESVESAVKQAMVHF</sequence>
<dbReference type="SFLD" id="SFLDG01140">
    <property type="entry name" value="C2.B:_Phosphomannomutase_and_P"/>
    <property type="match status" value="1"/>
</dbReference>
<dbReference type="SUPFAM" id="SSF56784">
    <property type="entry name" value="HAD-like"/>
    <property type="match status" value="1"/>
</dbReference>
<dbReference type="NCBIfam" id="TIGR01484">
    <property type="entry name" value="HAD-SF-IIB"/>
    <property type="match status" value="1"/>
</dbReference>
<evidence type="ECO:0008006" key="3">
    <source>
        <dbReference type="Google" id="ProtNLM"/>
    </source>
</evidence>
<evidence type="ECO:0000313" key="2">
    <source>
        <dbReference type="Proteomes" id="UP000241639"/>
    </source>
</evidence>
<dbReference type="InterPro" id="IPR036412">
    <property type="entry name" value="HAD-like_sf"/>
</dbReference>
<dbReference type="Gene3D" id="3.40.50.1000">
    <property type="entry name" value="HAD superfamily/HAD-like"/>
    <property type="match status" value="1"/>
</dbReference>